<feature type="compositionally biased region" description="Basic and acidic residues" evidence="1">
    <location>
        <begin position="50"/>
        <end position="67"/>
    </location>
</feature>
<sequence>MLLLQTCVLSYSNSQRAHLEVNLHSKHTSTSTAIVGHQEEEFEADPNGHGVERGGGEKSSRNEKSGQKQEQLQMIAEVPCEVRALHTVGFPRHRKRTSSKIFPVF</sequence>
<accession>A0AAV4S1S4</accession>
<evidence type="ECO:0000256" key="1">
    <source>
        <dbReference type="SAM" id="MobiDB-lite"/>
    </source>
</evidence>
<reference evidence="2 3" key="1">
    <citation type="submission" date="2021-06" db="EMBL/GenBank/DDBJ databases">
        <title>Caerostris darwini draft genome.</title>
        <authorList>
            <person name="Kono N."/>
            <person name="Arakawa K."/>
        </authorList>
    </citation>
    <scope>NUCLEOTIDE SEQUENCE [LARGE SCALE GENOMIC DNA]</scope>
</reference>
<name>A0AAV4S1S4_9ARAC</name>
<protein>
    <submittedName>
        <fullName evidence="2">Uncharacterized protein</fullName>
    </submittedName>
</protein>
<evidence type="ECO:0000313" key="2">
    <source>
        <dbReference type="EMBL" id="GIY25998.1"/>
    </source>
</evidence>
<organism evidence="2 3">
    <name type="scientific">Caerostris darwini</name>
    <dbReference type="NCBI Taxonomy" id="1538125"/>
    <lineage>
        <taxon>Eukaryota</taxon>
        <taxon>Metazoa</taxon>
        <taxon>Ecdysozoa</taxon>
        <taxon>Arthropoda</taxon>
        <taxon>Chelicerata</taxon>
        <taxon>Arachnida</taxon>
        <taxon>Araneae</taxon>
        <taxon>Araneomorphae</taxon>
        <taxon>Entelegynae</taxon>
        <taxon>Araneoidea</taxon>
        <taxon>Araneidae</taxon>
        <taxon>Caerostris</taxon>
    </lineage>
</organism>
<keyword evidence="3" id="KW-1185">Reference proteome</keyword>
<feature type="region of interest" description="Disordered" evidence="1">
    <location>
        <begin position="27"/>
        <end position="71"/>
    </location>
</feature>
<gene>
    <name evidence="2" type="ORF">CDAR_439681</name>
</gene>
<dbReference type="AlphaFoldDB" id="A0AAV4S1S4"/>
<comment type="caution">
    <text evidence="2">The sequence shown here is derived from an EMBL/GenBank/DDBJ whole genome shotgun (WGS) entry which is preliminary data.</text>
</comment>
<proteinExistence type="predicted"/>
<dbReference type="Proteomes" id="UP001054837">
    <property type="component" value="Unassembled WGS sequence"/>
</dbReference>
<dbReference type="EMBL" id="BPLQ01006883">
    <property type="protein sequence ID" value="GIY25998.1"/>
    <property type="molecule type" value="Genomic_DNA"/>
</dbReference>
<evidence type="ECO:0000313" key="3">
    <source>
        <dbReference type="Proteomes" id="UP001054837"/>
    </source>
</evidence>